<keyword evidence="2" id="KW-1185">Reference proteome</keyword>
<proteinExistence type="predicted"/>
<reference evidence="2" key="1">
    <citation type="journal article" date="2019" name="Int. J. Syst. Evol. Microbiol.">
        <title>The Global Catalogue of Microorganisms (GCM) 10K type strain sequencing project: providing services to taxonomists for standard genome sequencing and annotation.</title>
        <authorList>
            <consortium name="The Broad Institute Genomics Platform"/>
            <consortium name="The Broad Institute Genome Sequencing Center for Infectious Disease"/>
            <person name="Wu L."/>
            <person name="Ma J."/>
        </authorList>
    </citation>
    <scope>NUCLEOTIDE SEQUENCE [LARGE SCALE GENOMIC DNA]</scope>
    <source>
        <strain evidence="2">KCTC 23917</strain>
    </source>
</reference>
<protein>
    <submittedName>
        <fullName evidence="1">Uncharacterized protein</fullName>
    </submittedName>
</protein>
<name>A0ABQ2XRP8_9BURK</name>
<gene>
    <name evidence="1" type="ORF">GCM10010946_02710</name>
</gene>
<evidence type="ECO:0000313" key="1">
    <source>
        <dbReference type="EMBL" id="GGX29336.1"/>
    </source>
</evidence>
<organism evidence="1 2">
    <name type="scientific">Undibacterium squillarum</name>
    <dbReference type="NCBI Taxonomy" id="1131567"/>
    <lineage>
        <taxon>Bacteria</taxon>
        <taxon>Pseudomonadati</taxon>
        <taxon>Pseudomonadota</taxon>
        <taxon>Betaproteobacteria</taxon>
        <taxon>Burkholderiales</taxon>
        <taxon>Oxalobacteraceae</taxon>
        <taxon>Undibacterium</taxon>
    </lineage>
</organism>
<comment type="caution">
    <text evidence="1">The sequence shown here is derived from an EMBL/GenBank/DDBJ whole genome shotgun (WGS) entry which is preliminary data.</text>
</comment>
<accession>A0ABQ2XRP8</accession>
<sequence length="53" mass="6454">MHADVALPWMVSLGRHTSEIGYRTYWVAIDMMCQEDWRKFQIAVRRLHNENQY</sequence>
<dbReference type="Proteomes" id="UP000653343">
    <property type="component" value="Unassembled WGS sequence"/>
</dbReference>
<dbReference type="EMBL" id="BMYU01000001">
    <property type="protein sequence ID" value="GGX29336.1"/>
    <property type="molecule type" value="Genomic_DNA"/>
</dbReference>
<evidence type="ECO:0000313" key="2">
    <source>
        <dbReference type="Proteomes" id="UP000653343"/>
    </source>
</evidence>